<proteinExistence type="predicted"/>
<sequence length="298" mass="32672">MDTFACEHMGADQLVDRLQSGGAGANLIGQRQEAQVDTFPCIALCLTVQGLMLTELLEQYGGEQGRPGPAARRGMKRGWRLRDLLAIPAGELLTHRLDHLPPARNNLQRLGDVFTHLRDTSRTAAGAGGWRFDDHALARQMAGKWFAYSPAAFEGCNICSLRRGALRGDLVLGGVGFEFFELQFHLLDQPGAAFRASAILLASQFVYLELQMSDQGLGDRNNGANVGQFGLDFCRALPRPPARRAILRSPIATHPWREASMKCPFLPPRGLPAERPGLHTARAYRFRRNGALSLCSLG</sequence>
<dbReference type="EMBL" id="QJTF01000009">
    <property type="protein sequence ID" value="PYE88079.1"/>
    <property type="molecule type" value="Genomic_DNA"/>
</dbReference>
<gene>
    <name evidence="1" type="ORF">C7477_109124</name>
</gene>
<keyword evidence="2" id="KW-1185">Reference proteome</keyword>
<dbReference type="AlphaFoldDB" id="A0A318T2K4"/>
<evidence type="ECO:0000313" key="2">
    <source>
        <dbReference type="Proteomes" id="UP000247454"/>
    </source>
</evidence>
<dbReference type="Proteomes" id="UP000247454">
    <property type="component" value="Unassembled WGS sequence"/>
</dbReference>
<name>A0A318T2K4_9HYPH</name>
<organism evidence="1 2">
    <name type="scientific">Phyllobacterium leguminum</name>
    <dbReference type="NCBI Taxonomy" id="314237"/>
    <lineage>
        <taxon>Bacteria</taxon>
        <taxon>Pseudomonadati</taxon>
        <taxon>Pseudomonadota</taxon>
        <taxon>Alphaproteobacteria</taxon>
        <taxon>Hyphomicrobiales</taxon>
        <taxon>Phyllobacteriaceae</taxon>
        <taxon>Phyllobacterium</taxon>
    </lineage>
</organism>
<accession>A0A318T2K4</accession>
<comment type="caution">
    <text evidence="1">The sequence shown here is derived from an EMBL/GenBank/DDBJ whole genome shotgun (WGS) entry which is preliminary data.</text>
</comment>
<evidence type="ECO:0000313" key="1">
    <source>
        <dbReference type="EMBL" id="PYE88079.1"/>
    </source>
</evidence>
<protein>
    <submittedName>
        <fullName evidence="1">Uncharacterized protein</fullName>
    </submittedName>
</protein>
<reference evidence="1 2" key="1">
    <citation type="submission" date="2018-06" db="EMBL/GenBank/DDBJ databases">
        <title>Genomic Encyclopedia of Type Strains, Phase III (KMG-III): the genomes of soil and plant-associated and newly described type strains.</title>
        <authorList>
            <person name="Whitman W."/>
        </authorList>
    </citation>
    <scope>NUCLEOTIDE SEQUENCE [LARGE SCALE GENOMIC DNA]</scope>
    <source>
        <strain evidence="1 2">ORS 1419</strain>
    </source>
</reference>